<evidence type="ECO:0000256" key="5">
    <source>
        <dbReference type="ARBA" id="ARBA00039509"/>
    </source>
</evidence>
<dbReference type="EMBL" id="BLXT01002860">
    <property type="protein sequence ID" value="GFN98470.1"/>
    <property type="molecule type" value="Genomic_DNA"/>
</dbReference>
<evidence type="ECO:0000256" key="1">
    <source>
        <dbReference type="ARBA" id="ARBA00004569"/>
    </source>
</evidence>
<protein>
    <recommendedName>
        <fullName evidence="5">Coiled-coil-helix-coiled-coil-helix domain-containing protein 7</fullName>
    </recommendedName>
</protein>
<dbReference type="GO" id="GO:0033108">
    <property type="term" value="P:mitochondrial respiratory chain complex assembly"/>
    <property type="evidence" value="ECO:0007669"/>
    <property type="project" value="TreeGrafter"/>
</dbReference>
<dbReference type="InterPro" id="IPR051040">
    <property type="entry name" value="COX23"/>
</dbReference>
<comment type="subcellular location">
    <subcellularLocation>
        <location evidence="1">Mitochondrion intermembrane space</location>
    </subcellularLocation>
</comment>
<dbReference type="Pfam" id="PF02297">
    <property type="entry name" value="COX6B"/>
    <property type="match status" value="1"/>
</dbReference>
<sequence length="104" mass="12538">MSDTKSPIHKHRFADNSHKKSIYETNMHLKNPCVKEHQMTMQCLDENGYDRAKCDKFFENYRNCKKFWSWIAAERKRKGITPYLPAPEDRDAVKNEYIHFMHET</sequence>
<evidence type="ECO:0000313" key="7">
    <source>
        <dbReference type="Proteomes" id="UP000735302"/>
    </source>
</evidence>
<dbReference type="PROSITE" id="PS51808">
    <property type="entry name" value="CHCH"/>
    <property type="match status" value="1"/>
</dbReference>
<accession>A0AAV3ZVB8</accession>
<dbReference type="SUPFAM" id="SSF47072">
    <property type="entry name" value="Cysteine alpha-hairpin motif"/>
    <property type="match status" value="1"/>
</dbReference>
<dbReference type="InterPro" id="IPR048280">
    <property type="entry name" value="COX6B-like"/>
</dbReference>
<keyword evidence="2" id="KW-0496">Mitochondrion</keyword>
<reference evidence="6 7" key="1">
    <citation type="journal article" date="2021" name="Elife">
        <title>Chloroplast acquisition without the gene transfer in kleptoplastic sea slugs, Plakobranchus ocellatus.</title>
        <authorList>
            <person name="Maeda T."/>
            <person name="Takahashi S."/>
            <person name="Yoshida T."/>
            <person name="Shimamura S."/>
            <person name="Takaki Y."/>
            <person name="Nagai Y."/>
            <person name="Toyoda A."/>
            <person name="Suzuki Y."/>
            <person name="Arimoto A."/>
            <person name="Ishii H."/>
            <person name="Satoh N."/>
            <person name="Nishiyama T."/>
            <person name="Hasebe M."/>
            <person name="Maruyama T."/>
            <person name="Minagawa J."/>
            <person name="Obokata J."/>
            <person name="Shigenobu S."/>
        </authorList>
    </citation>
    <scope>NUCLEOTIDE SEQUENCE [LARGE SCALE GENOMIC DNA]</scope>
</reference>
<keyword evidence="7" id="KW-1185">Reference proteome</keyword>
<dbReference type="AlphaFoldDB" id="A0AAV3ZVB8"/>
<evidence type="ECO:0000256" key="2">
    <source>
        <dbReference type="ARBA" id="ARBA00023128"/>
    </source>
</evidence>
<dbReference type="GO" id="GO:0005758">
    <property type="term" value="C:mitochondrial intermembrane space"/>
    <property type="evidence" value="ECO:0007669"/>
    <property type="project" value="UniProtKB-SubCell"/>
</dbReference>
<dbReference type="InterPro" id="IPR009069">
    <property type="entry name" value="Cys_alpha_HP_mot_SF"/>
</dbReference>
<dbReference type="PANTHER" id="PTHR46811:SF1">
    <property type="entry name" value="COILED-COIL-HELIX-COILED-COIL-HELIX DOMAIN-CONTAINING PROTEIN 7"/>
    <property type="match status" value="1"/>
</dbReference>
<evidence type="ECO:0000256" key="3">
    <source>
        <dbReference type="ARBA" id="ARBA00023157"/>
    </source>
</evidence>
<keyword evidence="3" id="KW-1015">Disulfide bond</keyword>
<organism evidence="6 7">
    <name type="scientific">Plakobranchus ocellatus</name>
    <dbReference type="NCBI Taxonomy" id="259542"/>
    <lineage>
        <taxon>Eukaryota</taxon>
        <taxon>Metazoa</taxon>
        <taxon>Spiralia</taxon>
        <taxon>Lophotrochozoa</taxon>
        <taxon>Mollusca</taxon>
        <taxon>Gastropoda</taxon>
        <taxon>Heterobranchia</taxon>
        <taxon>Euthyneura</taxon>
        <taxon>Panpulmonata</taxon>
        <taxon>Sacoglossa</taxon>
        <taxon>Placobranchoidea</taxon>
        <taxon>Plakobranchidae</taxon>
        <taxon>Plakobranchus</taxon>
    </lineage>
</organism>
<dbReference type="PANTHER" id="PTHR46811">
    <property type="entry name" value="COILED-COIL-HELIX-COILED-COIL-HELIX DOMAIN-CONTAINING PROTEIN 7"/>
    <property type="match status" value="1"/>
</dbReference>
<name>A0AAV3ZVB8_9GAST</name>
<dbReference type="Gene3D" id="1.10.287.1130">
    <property type="entry name" value="CytochromE C oxidase copper chaperone"/>
    <property type="match status" value="1"/>
</dbReference>
<comment type="similarity">
    <text evidence="4">Belongs to the CHCHD7 family.</text>
</comment>
<proteinExistence type="inferred from homology"/>
<comment type="caution">
    <text evidence="6">The sequence shown here is derived from an EMBL/GenBank/DDBJ whole genome shotgun (WGS) entry which is preliminary data.</text>
</comment>
<dbReference type="Proteomes" id="UP000735302">
    <property type="component" value="Unassembled WGS sequence"/>
</dbReference>
<gene>
    <name evidence="6" type="ORF">PoB_002497600</name>
</gene>
<evidence type="ECO:0000313" key="6">
    <source>
        <dbReference type="EMBL" id="GFN98470.1"/>
    </source>
</evidence>
<evidence type="ECO:0000256" key="4">
    <source>
        <dbReference type="ARBA" id="ARBA00038205"/>
    </source>
</evidence>